<evidence type="ECO:0000313" key="1">
    <source>
        <dbReference type="EMBL" id="KAJ7987070.1"/>
    </source>
</evidence>
<comment type="caution">
    <text evidence="1">The sequence shown here is derived from an EMBL/GenBank/DDBJ whole genome shotgun (WGS) entry which is preliminary data.</text>
</comment>
<reference evidence="1" key="1">
    <citation type="submission" date="2021-05" db="EMBL/GenBank/DDBJ databases">
        <authorList>
            <person name="Pan Q."/>
            <person name="Jouanno E."/>
            <person name="Zahm M."/>
            <person name="Klopp C."/>
            <person name="Cabau C."/>
            <person name="Louis A."/>
            <person name="Berthelot C."/>
            <person name="Parey E."/>
            <person name="Roest Crollius H."/>
            <person name="Montfort J."/>
            <person name="Robinson-Rechavi M."/>
            <person name="Bouchez O."/>
            <person name="Lampietro C."/>
            <person name="Lopez Roques C."/>
            <person name="Donnadieu C."/>
            <person name="Postlethwait J."/>
            <person name="Bobe J."/>
            <person name="Dillon D."/>
            <person name="Chandos A."/>
            <person name="von Hippel F."/>
            <person name="Guiguen Y."/>
        </authorList>
    </citation>
    <scope>NUCLEOTIDE SEQUENCE</scope>
    <source>
        <strain evidence="1">YG-Jan2019</strain>
    </source>
</reference>
<proteinExistence type="predicted"/>
<name>A0ACC2F6T2_DALPE</name>
<gene>
    <name evidence="1" type="ORF">DPEC_G00334940</name>
</gene>
<dbReference type="EMBL" id="CM055760">
    <property type="protein sequence ID" value="KAJ7987070.1"/>
    <property type="molecule type" value="Genomic_DNA"/>
</dbReference>
<accession>A0ACC2F6T2</accession>
<keyword evidence="2" id="KW-1185">Reference proteome</keyword>
<organism evidence="1 2">
    <name type="scientific">Dallia pectoralis</name>
    <name type="common">Alaska blackfish</name>
    <dbReference type="NCBI Taxonomy" id="75939"/>
    <lineage>
        <taxon>Eukaryota</taxon>
        <taxon>Metazoa</taxon>
        <taxon>Chordata</taxon>
        <taxon>Craniata</taxon>
        <taxon>Vertebrata</taxon>
        <taxon>Euteleostomi</taxon>
        <taxon>Actinopterygii</taxon>
        <taxon>Neopterygii</taxon>
        <taxon>Teleostei</taxon>
        <taxon>Protacanthopterygii</taxon>
        <taxon>Esociformes</taxon>
        <taxon>Umbridae</taxon>
        <taxon>Dallia</taxon>
    </lineage>
</organism>
<dbReference type="Proteomes" id="UP001157502">
    <property type="component" value="Chromosome 33"/>
</dbReference>
<evidence type="ECO:0000313" key="2">
    <source>
        <dbReference type="Proteomes" id="UP001157502"/>
    </source>
</evidence>
<protein>
    <submittedName>
        <fullName evidence="1">Uncharacterized protein</fullName>
    </submittedName>
</protein>
<sequence>MDNGMRKLELQKMKRFLKPPKEDYASTGNLAGANSSKYLQPMFQPKGKASVPHRLKPLGSIQTRRDQPGVGNDIYHHSPKPLKAIHGVNMAAKSPLPPTRARATLPNIDAGKKPLKPVRPEGSPRRATSTVRSRRVLKPLISYRSTFEHEDDLPPCPEWMNKKCHPCQLDKYLSFLDTELIRGTYELVPMLSQEELDAMVQDFKEAKDKVLANNRRLVPDEGWRTW</sequence>